<accession>A0ABR2HDU2</accession>
<evidence type="ECO:0000313" key="2">
    <source>
        <dbReference type="Proteomes" id="UP001470230"/>
    </source>
</evidence>
<dbReference type="EMBL" id="JAPFFF010000031">
    <property type="protein sequence ID" value="KAK8845205.1"/>
    <property type="molecule type" value="Genomic_DNA"/>
</dbReference>
<proteinExistence type="predicted"/>
<keyword evidence="2" id="KW-1185">Reference proteome</keyword>
<name>A0ABR2HDU2_9EUKA</name>
<evidence type="ECO:0000313" key="1">
    <source>
        <dbReference type="EMBL" id="KAK8845205.1"/>
    </source>
</evidence>
<organism evidence="1 2">
    <name type="scientific">Tritrichomonas musculus</name>
    <dbReference type="NCBI Taxonomy" id="1915356"/>
    <lineage>
        <taxon>Eukaryota</taxon>
        <taxon>Metamonada</taxon>
        <taxon>Parabasalia</taxon>
        <taxon>Tritrichomonadida</taxon>
        <taxon>Tritrichomonadidae</taxon>
        <taxon>Tritrichomonas</taxon>
    </lineage>
</organism>
<protein>
    <submittedName>
        <fullName evidence="1">Uncharacterized protein</fullName>
    </submittedName>
</protein>
<dbReference type="Proteomes" id="UP001470230">
    <property type="component" value="Unassembled WGS sequence"/>
</dbReference>
<sequence length="130" mass="15722">MSFGEGHISKISWKKTEMFHQLQQLFGAKVKLAELRNAAISACNNKNLHLSLTREEKSRKGEKLIEWYEKNRNIIETFLNEDQEMNDQNYAVSFDYFDQTNDYFDQQNDYYDQQNDYYNQQNDYFDQQND</sequence>
<comment type="caution">
    <text evidence="1">The sequence shown here is derived from an EMBL/GenBank/DDBJ whole genome shotgun (WGS) entry which is preliminary data.</text>
</comment>
<reference evidence="1 2" key="1">
    <citation type="submission" date="2024-04" db="EMBL/GenBank/DDBJ databases">
        <title>Tritrichomonas musculus Genome.</title>
        <authorList>
            <person name="Alves-Ferreira E."/>
            <person name="Grigg M."/>
            <person name="Lorenzi H."/>
            <person name="Galac M."/>
        </authorList>
    </citation>
    <scope>NUCLEOTIDE SEQUENCE [LARGE SCALE GENOMIC DNA]</scope>
    <source>
        <strain evidence="1 2">EAF2021</strain>
    </source>
</reference>
<gene>
    <name evidence="1" type="ORF">M9Y10_021389</name>
</gene>